<name>A0A239WZS6_STRAI</name>
<dbReference type="RefSeq" id="WP_157737838.1">
    <property type="nucleotide sequence ID" value="NZ_LT906454.1"/>
</dbReference>
<reference evidence="1 2" key="1">
    <citation type="submission" date="2017-06" db="EMBL/GenBank/DDBJ databases">
        <authorList>
            <consortium name="Pathogen Informatics"/>
        </authorList>
    </citation>
    <scope>NUCLEOTIDE SEQUENCE [LARGE SCALE GENOMIC DNA]</scope>
    <source>
        <strain evidence="1 2">NCTC11291</strain>
    </source>
</reference>
<evidence type="ECO:0000313" key="2">
    <source>
        <dbReference type="Proteomes" id="UP000215144"/>
    </source>
</evidence>
<dbReference type="KEGG" id="saco:SAME_01011"/>
<protein>
    <submittedName>
        <fullName evidence="1">Uncharacterized protein</fullName>
    </submittedName>
</protein>
<proteinExistence type="predicted"/>
<gene>
    <name evidence="1" type="ORF">SAMEA4504048_01011</name>
</gene>
<dbReference type="AlphaFoldDB" id="A0A239WZS6"/>
<accession>A0A239WZS6</accession>
<sequence>MKLFNKLFKQQQEQPTHKVSLKESEARWQAMHDRNMADLASQGVKKRELCGWS</sequence>
<dbReference type="Proteomes" id="UP000215144">
    <property type="component" value="Chromosome 1"/>
</dbReference>
<organism evidence="1 2">
    <name type="scientific">Streptococcus acidominimus</name>
    <dbReference type="NCBI Taxonomy" id="1326"/>
    <lineage>
        <taxon>Bacteria</taxon>
        <taxon>Bacillati</taxon>
        <taxon>Bacillota</taxon>
        <taxon>Bacilli</taxon>
        <taxon>Lactobacillales</taxon>
        <taxon>Streptococcaceae</taxon>
        <taxon>Streptococcus</taxon>
    </lineage>
</organism>
<evidence type="ECO:0000313" key="1">
    <source>
        <dbReference type="EMBL" id="SNV39650.1"/>
    </source>
</evidence>
<dbReference type="EMBL" id="LT906454">
    <property type="protein sequence ID" value="SNV39650.1"/>
    <property type="molecule type" value="Genomic_DNA"/>
</dbReference>